<dbReference type="PANTHER" id="PTHR36112:SF1">
    <property type="entry name" value="RIBOSOMAL RNA SMALL SUBUNIT METHYLTRANSFERASE J"/>
    <property type="match status" value="1"/>
</dbReference>
<comment type="similarity">
    <text evidence="1">Belongs to the methyltransferase superfamily. RsmJ family.</text>
</comment>
<comment type="subcellular location">
    <subcellularLocation>
        <location evidence="1">Cytoplasm</location>
    </subcellularLocation>
</comment>
<dbReference type="EC" id="2.1.1.242" evidence="1"/>
<dbReference type="Proteomes" id="UP000191110">
    <property type="component" value="Unassembled WGS sequence"/>
</dbReference>
<comment type="caution">
    <text evidence="2">The sequence shown here is derived from an EMBL/GenBank/DDBJ whole genome shotgun (WGS) entry which is preliminary data.</text>
</comment>
<comment type="caution">
    <text evidence="1">Lacks conserved residue(s) required for the propagation of feature annotation.</text>
</comment>
<reference evidence="2 3" key="1">
    <citation type="submission" date="2016-11" db="EMBL/GenBank/DDBJ databases">
        <title>Mixed transmission modes and dynamic genome evolution in an obligate animal-bacterial symbiosis.</title>
        <authorList>
            <person name="Russell S.L."/>
            <person name="Corbett-Detig R.B."/>
            <person name="Cavanaugh C.M."/>
        </authorList>
    </citation>
    <scope>NUCLEOTIDE SEQUENCE [LARGE SCALE GENOMIC DNA]</scope>
    <source>
        <strain evidence="2">Sveles-Q1</strain>
    </source>
</reference>
<keyword evidence="1" id="KW-0489">Methyltransferase</keyword>
<dbReference type="CDD" id="cd02440">
    <property type="entry name" value="AdoMet_MTases"/>
    <property type="match status" value="1"/>
</dbReference>
<dbReference type="InterPro" id="IPR029063">
    <property type="entry name" value="SAM-dependent_MTases_sf"/>
</dbReference>
<keyword evidence="1" id="KW-0698">rRNA processing</keyword>
<feature type="binding site" evidence="1">
    <location>
        <position position="183"/>
    </location>
    <ligand>
        <name>S-adenosyl-L-methionine</name>
        <dbReference type="ChEBI" id="CHEBI:59789"/>
    </ligand>
</feature>
<name>A0A1T2L3L6_9GAMM</name>
<dbReference type="EMBL" id="MPRL01000045">
    <property type="protein sequence ID" value="OOZ39674.1"/>
    <property type="molecule type" value="Genomic_DNA"/>
</dbReference>
<evidence type="ECO:0000256" key="1">
    <source>
        <dbReference type="HAMAP-Rule" id="MF_01523"/>
    </source>
</evidence>
<proteinExistence type="inferred from homology"/>
<dbReference type="InterPro" id="IPR007536">
    <property type="entry name" value="16SrRNA_methylTrfase_J"/>
</dbReference>
<keyword evidence="3" id="KW-1185">Reference proteome</keyword>
<dbReference type="Gene3D" id="3.40.50.150">
    <property type="entry name" value="Vaccinia Virus protein VP39"/>
    <property type="match status" value="1"/>
</dbReference>
<keyword evidence="1" id="KW-0963">Cytoplasm</keyword>
<organism evidence="2 3">
    <name type="scientific">Solemya pervernicosa gill symbiont</name>
    <dbReference type="NCBI Taxonomy" id="642797"/>
    <lineage>
        <taxon>Bacteria</taxon>
        <taxon>Pseudomonadati</taxon>
        <taxon>Pseudomonadota</taxon>
        <taxon>Gammaproteobacteria</taxon>
        <taxon>sulfur-oxidizing symbionts</taxon>
    </lineage>
</organism>
<evidence type="ECO:0000313" key="3">
    <source>
        <dbReference type="Proteomes" id="UP000191110"/>
    </source>
</evidence>
<gene>
    <name evidence="1" type="primary">rsmJ</name>
    <name evidence="2" type="ORF">BOW53_10695</name>
</gene>
<accession>A0A1T2L3L6</accession>
<dbReference type="PANTHER" id="PTHR36112">
    <property type="entry name" value="RIBOSOMAL RNA SMALL SUBUNIT METHYLTRANSFERASE J"/>
    <property type="match status" value="1"/>
</dbReference>
<keyword evidence="1" id="KW-0949">S-adenosyl-L-methionine</keyword>
<feature type="binding site" evidence="1">
    <location>
        <begin position="128"/>
        <end position="129"/>
    </location>
    <ligand>
        <name>S-adenosyl-L-methionine</name>
        <dbReference type="ChEBI" id="CHEBI:59789"/>
    </ligand>
</feature>
<comment type="catalytic activity">
    <reaction evidence="1">
        <text>guanosine(1516) in 16S rRNA + S-adenosyl-L-methionine = N(2)-methylguanosine(1516) in 16S rRNA + S-adenosyl-L-homocysteine + H(+)</text>
        <dbReference type="Rhea" id="RHEA:43220"/>
        <dbReference type="Rhea" id="RHEA-COMP:10412"/>
        <dbReference type="Rhea" id="RHEA-COMP:10413"/>
        <dbReference type="ChEBI" id="CHEBI:15378"/>
        <dbReference type="ChEBI" id="CHEBI:57856"/>
        <dbReference type="ChEBI" id="CHEBI:59789"/>
        <dbReference type="ChEBI" id="CHEBI:74269"/>
        <dbReference type="ChEBI" id="CHEBI:74481"/>
        <dbReference type="EC" id="2.1.1.242"/>
    </reaction>
</comment>
<dbReference type="RefSeq" id="WP_236725711.1">
    <property type="nucleotide sequence ID" value="NZ_MPRL01000045.1"/>
</dbReference>
<feature type="binding site" evidence="1">
    <location>
        <begin position="112"/>
        <end position="113"/>
    </location>
    <ligand>
        <name>S-adenosyl-L-methionine</name>
        <dbReference type="ChEBI" id="CHEBI:59789"/>
    </ligand>
</feature>
<dbReference type="AlphaFoldDB" id="A0A1T2L3L6"/>
<dbReference type="SUPFAM" id="SSF53335">
    <property type="entry name" value="S-adenosyl-L-methionine-dependent methyltransferases"/>
    <property type="match status" value="1"/>
</dbReference>
<dbReference type="GO" id="GO:0005737">
    <property type="term" value="C:cytoplasm"/>
    <property type="evidence" value="ECO:0007669"/>
    <property type="project" value="UniProtKB-SubCell"/>
</dbReference>
<protein>
    <recommendedName>
        <fullName evidence="1">Ribosomal RNA small subunit methyltransferase J</fullName>
        <ecNumber evidence="1">2.1.1.242</ecNumber>
    </recommendedName>
    <alternativeName>
        <fullName evidence="1">16S rRNA m2G1516 methyltransferase</fullName>
    </alternativeName>
    <alternativeName>
        <fullName evidence="1">rRNA (guanine-N(2)-)-methyltransferase</fullName>
    </alternativeName>
</protein>
<dbReference type="Pfam" id="PF04445">
    <property type="entry name" value="SAM_MT"/>
    <property type="match status" value="1"/>
</dbReference>
<comment type="function">
    <text evidence="1">Specifically methylates the guanosine in position 1516 of 16S rRNA.</text>
</comment>
<dbReference type="HAMAP" id="MF_01523">
    <property type="entry name" value="16SrRNA_methyltr_J"/>
    <property type="match status" value="1"/>
</dbReference>
<keyword evidence="1" id="KW-0808">Transferase</keyword>
<dbReference type="GO" id="GO:0008990">
    <property type="term" value="F:rRNA (guanine-N2-)-methyltransferase activity"/>
    <property type="evidence" value="ECO:0007669"/>
    <property type="project" value="UniProtKB-UniRule"/>
</dbReference>
<evidence type="ECO:0000313" key="2">
    <source>
        <dbReference type="EMBL" id="OOZ39674.1"/>
    </source>
</evidence>
<sequence>MNTTTAATIALTATCGECEVRAAALAQQLNLPLVDNDELHSYELILFVTPERLELGETIHKAPKPIYVDFLGGSVGHRHRFGGGRGQPIAKAVGLKGGANPCVIDATAGLGRDAFLLASLGCHVTLIERSPIVAALLRDGLERAADDASVSEVIERMNLVEGDAAEVIRSLDEDNIPDVIYLDPMFPCRDKSALVKKEMRLFHHLIGPDQDSSALLEAALGKAKRRVVVKRPKSAAPLDGPKPSAEISSKTMRYDLYVTLTNKLSATQ</sequence>